<dbReference type="Pfam" id="PF14657">
    <property type="entry name" value="Arm-DNA-bind_4"/>
    <property type="match status" value="1"/>
</dbReference>
<dbReference type="EMBL" id="JAMQCR010000003">
    <property type="protein sequence ID" value="MCM2535495.1"/>
    <property type="molecule type" value="Genomic_DNA"/>
</dbReference>
<organism evidence="3 4">
    <name type="scientific">Neobacillus pocheonensis</name>
    <dbReference type="NCBI Taxonomy" id="363869"/>
    <lineage>
        <taxon>Bacteria</taxon>
        <taxon>Bacillati</taxon>
        <taxon>Bacillota</taxon>
        <taxon>Bacilli</taxon>
        <taxon>Bacillales</taxon>
        <taxon>Bacillaceae</taxon>
        <taxon>Neobacillus</taxon>
    </lineage>
</organism>
<keyword evidence="4" id="KW-1185">Reference proteome</keyword>
<gene>
    <name evidence="3" type="ORF">NDK43_28285</name>
</gene>
<dbReference type="InterPro" id="IPR028259">
    <property type="entry name" value="AP2-like_int_N"/>
</dbReference>
<comment type="caution">
    <text evidence="3">The sequence shown here is derived from an EMBL/GenBank/DDBJ whole genome shotgun (WGS) entry which is preliminary data.</text>
</comment>
<evidence type="ECO:0000313" key="3">
    <source>
        <dbReference type="EMBL" id="MCM2535495.1"/>
    </source>
</evidence>
<proteinExistence type="predicted"/>
<feature type="region of interest" description="Disordered" evidence="1">
    <location>
        <begin position="1"/>
        <end position="29"/>
    </location>
</feature>
<dbReference type="Proteomes" id="UP001523262">
    <property type="component" value="Unassembled WGS sequence"/>
</dbReference>
<feature type="domain" description="AP2-like integrase N-terminal" evidence="2">
    <location>
        <begin position="6"/>
        <end position="26"/>
    </location>
</feature>
<reference evidence="3 4" key="1">
    <citation type="submission" date="2022-06" db="EMBL/GenBank/DDBJ databases">
        <authorList>
            <person name="Jeon C.O."/>
        </authorList>
    </citation>
    <scope>NUCLEOTIDE SEQUENCE [LARGE SCALE GENOMIC DNA]</scope>
    <source>
        <strain evidence="3 4">KCTC 13943</strain>
    </source>
</reference>
<evidence type="ECO:0000313" key="4">
    <source>
        <dbReference type="Proteomes" id="UP001523262"/>
    </source>
</evidence>
<protein>
    <submittedName>
        <fullName evidence="3">Arm DNA-binding domain-containing protein</fullName>
    </submittedName>
</protein>
<name>A0ABT0WIN5_9BACI</name>
<sequence>MYTTPDPETGKKVPTTRRGFKTKKEAMVY</sequence>
<evidence type="ECO:0000256" key="1">
    <source>
        <dbReference type="SAM" id="MobiDB-lite"/>
    </source>
</evidence>
<dbReference type="GO" id="GO:0003677">
    <property type="term" value="F:DNA binding"/>
    <property type="evidence" value="ECO:0007669"/>
    <property type="project" value="UniProtKB-KW"/>
</dbReference>
<evidence type="ECO:0000259" key="2">
    <source>
        <dbReference type="Pfam" id="PF14657"/>
    </source>
</evidence>
<accession>A0ABT0WIN5</accession>
<keyword evidence="3" id="KW-0238">DNA-binding</keyword>